<reference evidence="2" key="1">
    <citation type="submission" date="2025-08" db="UniProtKB">
        <authorList>
            <consortium name="RefSeq"/>
        </authorList>
    </citation>
    <scope>IDENTIFICATION</scope>
</reference>
<organism evidence="1 2">
    <name type="scientific">Prunus avium</name>
    <name type="common">Cherry</name>
    <name type="synonym">Cerasus avium</name>
    <dbReference type="NCBI Taxonomy" id="42229"/>
    <lineage>
        <taxon>Eukaryota</taxon>
        <taxon>Viridiplantae</taxon>
        <taxon>Streptophyta</taxon>
        <taxon>Embryophyta</taxon>
        <taxon>Tracheophyta</taxon>
        <taxon>Spermatophyta</taxon>
        <taxon>Magnoliopsida</taxon>
        <taxon>eudicotyledons</taxon>
        <taxon>Gunneridae</taxon>
        <taxon>Pentapetalae</taxon>
        <taxon>rosids</taxon>
        <taxon>fabids</taxon>
        <taxon>Rosales</taxon>
        <taxon>Rosaceae</taxon>
        <taxon>Amygdaloideae</taxon>
        <taxon>Amygdaleae</taxon>
        <taxon>Prunus</taxon>
    </lineage>
</organism>
<dbReference type="Proteomes" id="UP000515124">
    <property type="component" value="Unplaced"/>
</dbReference>
<dbReference type="KEGG" id="pavi:110772333"/>
<evidence type="ECO:0000313" key="2">
    <source>
        <dbReference type="RefSeq" id="XP_021832458.1"/>
    </source>
</evidence>
<protein>
    <submittedName>
        <fullName evidence="2">Uncharacterized protein LOC110772333</fullName>
    </submittedName>
</protein>
<keyword evidence="1" id="KW-1185">Reference proteome</keyword>
<evidence type="ECO:0000313" key="1">
    <source>
        <dbReference type="Proteomes" id="UP000515124"/>
    </source>
</evidence>
<dbReference type="AlphaFoldDB" id="A0A6P5TXG0"/>
<name>A0A6P5TXG0_PRUAV</name>
<proteinExistence type="predicted"/>
<dbReference type="RefSeq" id="XP_021832458.1">
    <property type="nucleotide sequence ID" value="XM_021976766.1"/>
</dbReference>
<dbReference type="GeneID" id="110772333"/>
<accession>A0A6P5TXG0</accession>
<sequence length="111" mass="12692">MTFLYLSMAGEFENYDISKNQSNPTTLAMPVVVQNSFLYNISKHNGSPTSVAFSAVVQLKQAFVSFQVLFELVISLWELHPGFRTNIKESVAQARTILFQRCRMQVVVVWR</sequence>
<gene>
    <name evidence="2" type="primary">LOC110772333</name>
</gene>